<feature type="non-terminal residue" evidence="2">
    <location>
        <position position="1"/>
    </location>
</feature>
<dbReference type="SUPFAM" id="SSF56112">
    <property type="entry name" value="Protein kinase-like (PK-like)"/>
    <property type="match status" value="1"/>
</dbReference>
<dbReference type="AlphaFoldDB" id="A0A1J1I9S0"/>
<protein>
    <submittedName>
        <fullName evidence="2">CLUMA_CG010320, isoform A</fullName>
    </submittedName>
</protein>
<dbReference type="PANTHER" id="PTHR11012:SF47">
    <property type="entry name" value="GH22833P"/>
    <property type="match status" value="1"/>
</dbReference>
<dbReference type="InterPro" id="IPR011009">
    <property type="entry name" value="Kinase-like_dom_sf"/>
</dbReference>
<keyword evidence="3" id="KW-1185">Reference proteome</keyword>
<dbReference type="EMBL" id="CVRI01000045">
    <property type="protein sequence ID" value="CRK96955.1"/>
    <property type="molecule type" value="Genomic_DNA"/>
</dbReference>
<dbReference type="STRING" id="568069.A0A1J1I9S0"/>
<proteinExistence type="predicted"/>
<dbReference type="Gene3D" id="3.90.1200.10">
    <property type="match status" value="1"/>
</dbReference>
<dbReference type="OrthoDB" id="190089at2759"/>
<feature type="domain" description="CHK kinase-like" evidence="1">
    <location>
        <begin position="206"/>
        <end position="406"/>
    </location>
</feature>
<reference evidence="2 3" key="1">
    <citation type="submission" date="2015-04" db="EMBL/GenBank/DDBJ databases">
        <authorList>
            <person name="Syromyatnikov M.Y."/>
            <person name="Popov V.N."/>
        </authorList>
    </citation>
    <scope>NUCLEOTIDE SEQUENCE [LARGE SCALE GENOMIC DNA]</scope>
</reference>
<name>A0A1J1I9S0_9DIPT</name>
<dbReference type="InterPro" id="IPR015897">
    <property type="entry name" value="CHK_kinase-like"/>
</dbReference>
<accession>A0A1J1I9S0</accession>
<evidence type="ECO:0000313" key="3">
    <source>
        <dbReference type="Proteomes" id="UP000183832"/>
    </source>
</evidence>
<evidence type="ECO:0000259" key="1">
    <source>
        <dbReference type="SMART" id="SM00587"/>
    </source>
</evidence>
<dbReference type="InterPro" id="IPR004119">
    <property type="entry name" value="EcKL"/>
</dbReference>
<evidence type="ECO:0000313" key="2">
    <source>
        <dbReference type="EMBL" id="CRK96955.1"/>
    </source>
</evidence>
<dbReference type="SMART" id="SM00587">
    <property type="entry name" value="CHK"/>
    <property type="match status" value="1"/>
</dbReference>
<dbReference type="PANTHER" id="PTHR11012">
    <property type="entry name" value="PROTEIN KINASE-LIKE DOMAIN-CONTAINING"/>
    <property type="match status" value="1"/>
</dbReference>
<dbReference type="Proteomes" id="UP000183832">
    <property type="component" value="Unassembled WGS sequence"/>
</dbReference>
<organism evidence="2 3">
    <name type="scientific">Clunio marinus</name>
    <dbReference type="NCBI Taxonomy" id="568069"/>
    <lineage>
        <taxon>Eukaryota</taxon>
        <taxon>Metazoa</taxon>
        <taxon>Ecdysozoa</taxon>
        <taxon>Arthropoda</taxon>
        <taxon>Hexapoda</taxon>
        <taxon>Insecta</taxon>
        <taxon>Pterygota</taxon>
        <taxon>Neoptera</taxon>
        <taxon>Endopterygota</taxon>
        <taxon>Diptera</taxon>
        <taxon>Nematocera</taxon>
        <taxon>Chironomoidea</taxon>
        <taxon>Chironomidae</taxon>
        <taxon>Clunio</taxon>
    </lineage>
</organism>
<sequence>YKKICIIFVEFLFLVRRKQKNKKKVQTYFFFLSAFLKQRNKRSFFITYTDFIGGRRKFFSRSFLSGNMLVNAQNEEDSLNGKINKFSESVETVQNILRYSHDDNSLTVTRIICEPGSKDGDNYMSLIKRVKVTVKANNNSEYRTSLIIKRQMDDENRRKLFRCDYAFKNEIAAYCHLIPVLKKFSNDNLPYPKCFFAGMDTQGEIIAMEDLKELGFEMANRTHGLDFEHCSLVLKELGGYHAISLAMKVVDPMKFFNATAKMHEVVFSESAAEFFRLVLDGTLNEAISSLSNFSNENGDLDKPIEILKRLGGKKLFDIMMNHVQKSDNKWKVVCHGDLWINNLMFHYHNSKLKHVKFVDLQTIRYTNLVCDILMLLYSSTDGSMRDKHMDRLIEVYRESLISTLREYLEKNYRDELEKLEDEFTVKSIMHELGLRSLYGLGTSLWVMPAVTFVSLSKIMGSIHDQQAHEEYLLQLQPKEYHTRVKDIVKEFYERGYFDNIFIDV</sequence>
<dbReference type="Pfam" id="PF02958">
    <property type="entry name" value="EcKL"/>
    <property type="match status" value="1"/>
</dbReference>
<gene>
    <name evidence="2" type="ORF">CLUMA_CG010320</name>
</gene>